<comment type="caution">
    <text evidence="1">The sequence shown here is derived from an EMBL/GenBank/DDBJ whole genome shotgun (WGS) entry which is preliminary data.</text>
</comment>
<sequence>MVLRVDVSKLGLTRRSSGTFYTKAMAIDAYEVLRQFVDALGDLNGVLLVVVLPRALACDRRRGLPAYRALYQRVVSEVADRERPNPYAGLVQVGATAA</sequence>
<proteinExistence type="predicted"/>
<dbReference type="RefSeq" id="WP_378302282.1">
    <property type="nucleotide sequence ID" value="NZ_JBHUKS010000005.1"/>
</dbReference>
<accession>A0ABW5H2M0</accession>
<name>A0ABW5H2M0_9PSEU</name>
<gene>
    <name evidence="1" type="ORF">ACFSVL_08880</name>
</gene>
<reference evidence="2" key="1">
    <citation type="journal article" date="2019" name="Int. J. Syst. Evol. Microbiol.">
        <title>The Global Catalogue of Microorganisms (GCM) 10K type strain sequencing project: providing services to taxonomists for standard genome sequencing and annotation.</title>
        <authorList>
            <consortium name="The Broad Institute Genomics Platform"/>
            <consortium name="The Broad Institute Genome Sequencing Center for Infectious Disease"/>
            <person name="Wu L."/>
            <person name="Ma J."/>
        </authorList>
    </citation>
    <scope>NUCLEOTIDE SEQUENCE [LARGE SCALE GENOMIC DNA]</scope>
    <source>
        <strain evidence="2">CGMCC 4.7641</strain>
    </source>
</reference>
<dbReference type="EMBL" id="JBHUKS010000005">
    <property type="protein sequence ID" value="MFD2467503.1"/>
    <property type="molecule type" value="Genomic_DNA"/>
</dbReference>
<keyword evidence="2" id="KW-1185">Reference proteome</keyword>
<protein>
    <submittedName>
        <fullName evidence="1">Uncharacterized protein</fullName>
    </submittedName>
</protein>
<organism evidence="1 2">
    <name type="scientific">Amycolatopsis silviterrae</name>
    <dbReference type="NCBI Taxonomy" id="1656914"/>
    <lineage>
        <taxon>Bacteria</taxon>
        <taxon>Bacillati</taxon>
        <taxon>Actinomycetota</taxon>
        <taxon>Actinomycetes</taxon>
        <taxon>Pseudonocardiales</taxon>
        <taxon>Pseudonocardiaceae</taxon>
        <taxon>Amycolatopsis</taxon>
    </lineage>
</organism>
<evidence type="ECO:0000313" key="2">
    <source>
        <dbReference type="Proteomes" id="UP001597483"/>
    </source>
</evidence>
<dbReference type="Proteomes" id="UP001597483">
    <property type="component" value="Unassembled WGS sequence"/>
</dbReference>
<evidence type="ECO:0000313" key="1">
    <source>
        <dbReference type="EMBL" id="MFD2467503.1"/>
    </source>
</evidence>